<dbReference type="PROSITE" id="PS50262">
    <property type="entry name" value="G_PROTEIN_RECEP_F1_2"/>
    <property type="match status" value="2"/>
</dbReference>
<dbReference type="InterPro" id="IPR000725">
    <property type="entry name" value="Olfact_rcpt"/>
</dbReference>
<keyword evidence="7 12" id="KW-0472">Membrane</keyword>
<feature type="domain" description="G-protein coupled receptors family 1 profile" evidence="13">
    <location>
        <begin position="168"/>
        <end position="417"/>
    </location>
</feature>
<feature type="transmembrane region" description="Helical" evidence="12">
    <location>
        <begin position="399"/>
        <end position="419"/>
    </location>
</feature>
<dbReference type="GO" id="GO:0004984">
    <property type="term" value="F:olfactory receptor activity"/>
    <property type="evidence" value="ECO:0007669"/>
    <property type="project" value="InterPro"/>
</dbReference>
<dbReference type="PROSITE" id="PS00237">
    <property type="entry name" value="G_PROTEIN_RECEP_F1_1"/>
    <property type="match status" value="1"/>
</dbReference>
<evidence type="ECO:0000256" key="4">
    <source>
        <dbReference type="ARBA" id="ARBA00022692"/>
    </source>
</evidence>
<evidence type="ECO:0000256" key="7">
    <source>
        <dbReference type="ARBA" id="ARBA00023136"/>
    </source>
</evidence>
<dbReference type="OrthoDB" id="9889152at2759"/>
<keyword evidence="8 11" id="KW-0675">Receptor</keyword>
<dbReference type="GO" id="GO:0005886">
    <property type="term" value="C:plasma membrane"/>
    <property type="evidence" value="ECO:0007669"/>
    <property type="project" value="UniProtKB-SubCell"/>
</dbReference>
<evidence type="ECO:0000256" key="11">
    <source>
        <dbReference type="RuleBase" id="RU000688"/>
    </source>
</evidence>
<dbReference type="AlphaFoldDB" id="A0A9F2R6H2"/>
<keyword evidence="14" id="KW-1185">Reference proteome</keyword>
<protein>
    <submittedName>
        <fullName evidence="15">Olfactory receptor 1052-like</fullName>
    </submittedName>
</protein>
<keyword evidence="6 11" id="KW-0297">G-protein coupled receptor</keyword>
<dbReference type="PRINTS" id="PR00237">
    <property type="entry name" value="GPCRRHODOPSN"/>
</dbReference>
<evidence type="ECO:0000256" key="12">
    <source>
        <dbReference type="SAM" id="Phobius"/>
    </source>
</evidence>
<feature type="transmembrane region" description="Helical" evidence="12">
    <location>
        <begin position="268"/>
        <end position="285"/>
    </location>
</feature>
<keyword evidence="3" id="KW-1003">Cell membrane</keyword>
<name>A0A9F2R6H2_PYTBI</name>
<feature type="transmembrane region" description="Helical" evidence="12">
    <location>
        <begin position="152"/>
        <end position="175"/>
    </location>
</feature>
<dbReference type="RefSeq" id="XP_007438038.2">
    <property type="nucleotide sequence ID" value="XM_007437976.3"/>
</dbReference>
<reference evidence="15" key="1">
    <citation type="submission" date="2025-08" db="UniProtKB">
        <authorList>
            <consortium name="RefSeq"/>
        </authorList>
    </citation>
    <scope>IDENTIFICATION</scope>
    <source>
        <tissue evidence="15">Liver</tissue>
    </source>
</reference>
<comment type="subcellular location">
    <subcellularLocation>
        <location evidence="1">Cell membrane</location>
        <topology evidence="1">Multi-pass membrane protein</topology>
    </subcellularLocation>
</comment>
<dbReference type="Pfam" id="PF00001">
    <property type="entry name" value="7tm_1"/>
    <property type="match status" value="1"/>
</dbReference>
<keyword evidence="4 11" id="KW-0812">Transmembrane</keyword>
<evidence type="ECO:0000256" key="6">
    <source>
        <dbReference type="ARBA" id="ARBA00023040"/>
    </source>
</evidence>
<evidence type="ECO:0000256" key="2">
    <source>
        <dbReference type="ARBA" id="ARBA00010663"/>
    </source>
</evidence>
<evidence type="ECO:0000256" key="1">
    <source>
        <dbReference type="ARBA" id="ARBA00004651"/>
    </source>
</evidence>
<evidence type="ECO:0000259" key="13">
    <source>
        <dbReference type="PROSITE" id="PS50262"/>
    </source>
</evidence>
<dbReference type="InterPro" id="IPR017452">
    <property type="entry name" value="GPCR_Rhodpsn_7TM"/>
</dbReference>
<dbReference type="Proteomes" id="UP000695026">
    <property type="component" value="Unplaced"/>
</dbReference>
<evidence type="ECO:0000313" key="15">
    <source>
        <dbReference type="RefSeq" id="XP_007438038.2"/>
    </source>
</evidence>
<evidence type="ECO:0000256" key="8">
    <source>
        <dbReference type="ARBA" id="ARBA00023170"/>
    </source>
</evidence>
<dbReference type="PRINTS" id="PR00245">
    <property type="entry name" value="OLFACTORYR"/>
</dbReference>
<dbReference type="SMART" id="SM01381">
    <property type="entry name" value="7TM_GPCR_Srsx"/>
    <property type="match status" value="1"/>
</dbReference>
<dbReference type="KEGG" id="pbi:103053713"/>
<gene>
    <name evidence="15" type="primary">LOC103053713</name>
</gene>
<proteinExistence type="inferred from homology"/>
<evidence type="ECO:0000256" key="10">
    <source>
        <dbReference type="ARBA" id="ARBA00023224"/>
    </source>
</evidence>
<feature type="transmembrane region" description="Helical" evidence="12">
    <location>
        <begin position="324"/>
        <end position="352"/>
    </location>
</feature>
<dbReference type="Pfam" id="PF13853">
    <property type="entry name" value="7tm_4"/>
    <property type="match status" value="1"/>
</dbReference>
<dbReference type="FunFam" id="1.20.1070.10:FF:000003">
    <property type="entry name" value="Olfactory receptor"/>
    <property type="match status" value="1"/>
</dbReference>
<evidence type="ECO:0000313" key="14">
    <source>
        <dbReference type="Proteomes" id="UP000695026"/>
    </source>
</evidence>
<keyword evidence="9" id="KW-0325">Glycoprotein</keyword>
<feature type="transmembrane region" description="Helical" evidence="12">
    <location>
        <begin position="187"/>
        <end position="208"/>
    </location>
</feature>
<feature type="transmembrane region" description="Helical" evidence="12">
    <location>
        <begin position="33"/>
        <end position="52"/>
    </location>
</feature>
<keyword evidence="5 12" id="KW-1133">Transmembrane helix</keyword>
<dbReference type="InterPro" id="IPR000276">
    <property type="entry name" value="GPCR_Rhodpsn"/>
</dbReference>
<accession>A0A9F2R6H2</accession>
<dbReference type="GO" id="GO:0004930">
    <property type="term" value="F:G protein-coupled receptor activity"/>
    <property type="evidence" value="ECO:0007669"/>
    <property type="project" value="UniProtKB-KW"/>
</dbReference>
<dbReference type="GeneID" id="103053713"/>
<dbReference type="Gene3D" id="1.20.1070.10">
    <property type="entry name" value="Rhodopsin 7-helix transmembrane proteins"/>
    <property type="match status" value="2"/>
</dbReference>
<evidence type="ECO:0000256" key="9">
    <source>
        <dbReference type="ARBA" id="ARBA00023180"/>
    </source>
</evidence>
<feature type="domain" description="G-protein coupled receptors family 1 profile" evidence="13">
    <location>
        <begin position="1"/>
        <end position="111"/>
    </location>
</feature>
<organism evidence="14 15">
    <name type="scientific">Python bivittatus</name>
    <name type="common">Burmese python</name>
    <name type="synonym">Python molurus bivittatus</name>
    <dbReference type="NCBI Taxonomy" id="176946"/>
    <lineage>
        <taxon>Eukaryota</taxon>
        <taxon>Metazoa</taxon>
        <taxon>Chordata</taxon>
        <taxon>Craniata</taxon>
        <taxon>Vertebrata</taxon>
        <taxon>Euteleostomi</taxon>
        <taxon>Lepidosauria</taxon>
        <taxon>Squamata</taxon>
        <taxon>Bifurcata</taxon>
        <taxon>Unidentata</taxon>
        <taxon>Episquamata</taxon>
        <taxon>Toxicofera</taxon>
        <taxon>Serpentes</taxon>
        <taxon>Henophidia</taxon>
        <taxon>Pythonidae</taxon>
        <taxon>Python</taxon>
    </lineage>
</organism>
<dbReference type="PANTHER" id="PTHR48018">
    <property type="entry name" value="OLFACTORY RECEPTOR"/>
    <property type="match status" value="1"/>
</dbReference>
<comment type="similarity">
    <text evidence="2 11">Belongs to the G-protein coupled receptor 1 family.</text>
</comment>
<dbReference type="CDD" id="cd15408">
    <property type="entry name" value="7tmA_OR5AK3-like"/>
    <property type="match status" value="1"/>
</dbReference>
<dbReference type="OMA" id="ISHDSCA"/>
<evidence type="ECO:0000256" key="5">
    <source>
        <dbReference type="ARBA" id="ARBA00022989"/>
    </source>
</evidence>
<keyword evidence="10 11" id="KW-0807">Transducer</keyword>
<dbReference type="SUPFAM" id="SSF81321">
    <property type="entry name" value="Family A G protein-coupled receptor-like"/>
    <property type="match status" value="2"/>
</dbReference>
<sequence length="441" mass="49260">LDICYSPSITPKFLSNLLKEKKIISYGGCFTQLYFYALFSTTECYLLAGMAYDRYVAICNPLLYSITMSPRKCVQLIAISYIAGIINALVHTMAATRLSFYGPNIIKNFYCEGPPLFALSCSDIMYYDSMGNCTQVTEFILTGLTDDPQVQLILFGTFLAVYAITLVGNVGMIVLIRINPQLHTPMYFFITNLSFLDICYSSSVTPKLLSNLLKENKVISFVGCFTQLYFYGLFGTTECYLLAVMAYDRYVAICNPLLYLITMSPKKRVQLIAFSYIAGIINALVHTTAASQLSYCGTNIIKHFYCEVPPILALACSNISLNDLLMFLFVGFSVITTSLIILTSYTYILVTILKDHSAKSHQKALSTCTSHLMVIGIFYGCCSFIYARPSSRQSHRLDQVASVFYVVVTPMLNPLIYSLRNQEVRTAIRKALGKKAVSLCS</sequence>
<feature type="transmembrane region" description="Helical" evidence="12">
    <location>
        <begin position="364"/>
        <end position="387"/>
    </location>
</feature>
<feature type="transmembrane region" description="Helical" evidence="12">
    <location>
        <begin position="228"/>
        <end position="247"/>
    </location>
</feature>
<feature type="non-terminal residue" evidence="15">
    <location>
        <position position="1"/>
    </location>
</feature>
<feature type="transmembrane region" description="Helical" evidence="12">
    <location>
        <begin position="73"/>
        <end position="94"/>
    </location>
</feature>
<dbReference type="FunFam" id="1.10.1220.70:FF:000001">
    <property type="entry name" value="Olfactory receptor"/>
    <property type="match status" value="1"/>
</dbReference>
<evidence type="ECO:0000256" key="3">
    <source>
        <dbReference type="ARBA" id="ARBA00022475"/>
    </source>
</evidence>